<dbReference type="Gene3D" id="3.40.50.880">
    <property type="match status" value="1"/>
</dbReference>
<dbReference type="Proteomes" id="UP000186583">
    <property type="component" value="Unassembled WGS sequence"/>
</dbReference>
<organism evidence="3 4">
    <name type="scientific">Colletotrichum chlorophyti</name>
    <dbReference type="NCBI Taxonomy" id="708187"/>
    <lineage>
        <taxon>Eukaryota</taxon>
        <taxon>Fungi</taxon>
        <taxon>Dikarya</taxon>
        <taxon>Ascomycota</taxon>
        <taxon>Pezizomycotina</taxon>
        <taxon>Sordariomycetes</taxon>
        <taxon>Hypocreomycetidae</taxon>
        <taxon>Glomerellales</taxon>
        <taxon>Glomerellaceae</taxon>
        <taxon>Colletotrichum</taxon>
    </lineage>
</organism>
<name>A0A1Q8RKY6_9PEZI</name>
<dbReference type="SUPFAM" id="SSF52317">
    <property type="entry name" value="Class I glutamine amidotransferase-like"/>
    <property type="match status" value="1"/>
</dbReference>
<feature type="region of interest" description="Disordered" evidence="1">
    <location>
        <begin position="1"/>
        <end position="34"/>
    </location>
</feature>
<reference evidence="3 4" key="1">
    <citation type="submission" date="2016-11" db="EMBL/GenBank/DDBJ databases">
        <title>Draft Genome Assembly of Colletotrichum chlorophyti a pathogen of herbaceous plants.</title>
        <authorList>
            <person name="Gan P."/>
            <person name="Narusaka M."/>
            <person name="Tsushima A."/>
            <person name="Narusaka Y."/>
            <person name="Takano Y."/>
            <person name="Shirasu K."/>
        </authorList>
    </citation>
    <scope>NUCLEOTIDE SEQUENCE [LARGE SCALE GENOMIC DNA]</scope>
    <source>
        <strain evidence="3 4">NTL11</strain>
    </source>
</reference>
<evidence type="ECO:0000313" key="4">
    <source>
        <dbReference type="Proteomes" id="UP000186583"/>
    </source>
</evidence>
<dbReference type="PANTHER" id="PTHR43130:SF15">
    <property type="entry name" value="THIJ_PFPI FAMILY PROTEIN (AFU_ORTHOLOGUE AFUA_5G14240)"/>
    <property type="match status" value="1"/>
</dbReference>
<keyword evidence="4" id="KW-1185">Reference proteome</keyword>
<dbReference type="AlphaFoldDB" id="A0A1Q8RKY6"/>
<dbReference type="PANTHER" id="PTHR43130">
    <property type="entry name" value="ARAC-FAMILY TRANSCRIPTIONAL REGULATOR"/>
    <property type="match status" value="1"/>
</dbReference>
<gene>
    <name evidence="3" type="ORF">CCHL11_03950</name>
</gene>
<evidence type="ECO:0000259" key="2">
    <source>
        <dbReference type="Pfam" id="PF01965"/>
    </source>
</evidence>
<evidence type="ECO:0000313" key="3">
    <source>
        <dbReference type="EMBL" id="OLN84996.1"/>
    </source>
</evidence>
<dbReference type="OrthoDB" id="543156at2759"/>
<comment type="caution">
    <text evidence="3">The sequence shown here is derived from an EMBL/GenBank/DDBJ whole genome shotgun (WGS) entry which is preliminary data.</text>
</comment>
<feature type="domain" description="DJ-1/PfpI" evidence="2">
    <location>
        <begin position="89"/>
        <end position="216"/>
    </location>
</feature>
<dbReference type="InterPro" id="IPR029062">
    <property type="entry name" value="Class_I_gatase-like"/>
</dbReference>
<dbReference type="EMBL" id="MPGH01000185">
    <property type="protein sequence ID" value="OLN84996.1"/>
    <property type="molecule type" value="Genomic_DNA"/>
</dbReference>
<sequence length="254" mass="27743">MAPRPQRFKSSESQGVPRPTTTSSSGAPTATPARPPKNFGMILYRAFEPLDVYGPLSALGSLARSYQMNLALITETMEPVTLRPVSAAMNPLNSSFFSEFLPTHTYETAPKDLEVLIIPGGLYTRSPYLNSTIDYVKRTYPSLRYLITVCTGASVAARAGVLDGRRATTNKAAWADTIRHGPNVEWVPKARWVVDGNVWTSSGVSAGIDATLDFISQVYGAQIAKDIGIAMEYDWHTDPSWDPFADLYNLTSTA</sequence>
<protein>
    <submittedName>
        <fullName evidence="3">Isonitrile hydratase 5</fullName>
    </submittedName>
</protein>
<dbReference type="CDD" id="cd03139">
    <property type="entry name" value="GATase1_PfpI_2"/>
    <property type="match status" value="1"/>
</dbReference>
<proteinExistence type="predicted"/>
<evidence type="ECO:0000256" key="1">
    <source>
        <dbReference type="SAM" id="MobiDB-lite"/>
    </source>
</evidence>
<dbReference type="InterPro" id="IPR002818">
    <property type="entry name" value="DJ-1/PfpI"/>
</dbReference>
<dbReference type="STRING" id="708187.A0A1Q8RKY6"/>
<accession>A0A1Q8RKY6</accession>
<feature type="compositionally biased region" description="Low complexity" evidence="1">
    <location>
        <begin position="17"/>
        <end position="32"/>
    </location>
</feature>
<dbReference type="Pfam" id="PF01965">
    <property type="entry name" value="DJ-1_PfpI"/>
    <property type="match status" value="1"/>
</dbReference>
<dbReference type="InterPro" id="IPR052158">
    <property type="entry name" value="INH-QAR"/>
</dbReference>